<dbReference type="InterPro" id="IPR036070">
    <property type="entry name" value="Nop_dom_sf"/>
</dbReference>
<evidence type="ECO:0000259" key="2">
    <source>
        <dbReference type="PROSITE" id="PS51358"/>
    </source>
</evidence>
<dbReference type="AlphaFoldDB" id="A5YS78"/>
<dbReference type="InterPro" id="IPR045056">
    <property type="entry name" value="Nop56/Nop58"/>
</dbReference>
<dbReference type="Pfam" id="PF01798">
    <property type="entry name" value="Nop"/>
    <property type="match status" value="1"/>
</dbReference>
<dbReference type="PANTHER" id="PTHR10894">
    <property type="entry name" value="NUCLEOLAR PROTEIN 5 NUCLEOLAR PROTEIN NOP5 NOP58"/>
    <property type="match status" value="1"/>
</dbReference>
<reference evidence="3" key="1">
    <citation type="journal article" date="2007" name="ISME J.">
        <title>Genomic plasticity in prokaryotes: the case of the square haloarchaeon.</title>
        <authorList>
            <person name="Cuadros-Orellana S."/>
            <person name="Martin-Cuadrado A.B."/>
            <person name="Legault B."/>
            <person name="D'Auria G."/>
            <person name="Zhaxybayeva O."/>
            <person name="Papke R.T."/>
            <person name="Rodriguez-Valera F."/>
        </authorList>
    </citation>
    <scope>NUCLEOTIDE SEQUENCE</scope>
</reference>
<dbReference type="Gene3D" id="1.10.287.4070">
    <property type="match status" value="1"/>
</dbReference>
<dbReference type="Gene3D" id="1.10.246.90">
    <property type="entry name" value="Nop domain"/>
    <property type="match status" value="1"/>
</dbReference>
<sequence length="300" mass="32293">MGEFRSHLVSGLSVVSMSEENGSDRSWIAQAHDHSIDAEATAIQEGSAANPRDWPRDAVVSGQMDSEAEYYARLQEAALHAAQSAVTAASTANDNQLIHAIRMYDDLERTANELAERVTEWRLAVEPFSDTDARDIEALASSTPESPAETRLIAVAKQVIKLREERNKESSFIETHASAVCPNLAEMAGPLLAARLLSHAGGLEPLAKTTAGTVQVLGAEDALFAHLNGQASSPKHGIIYIHPAIQQAVESERGSAARALAGKLVIAARVDHYSGEFTPSIHSDLETRMETIHSREAAEE</sequence>
<organism evidence="3">
    <name type="scientific">uncultured haloarchaeon</name>
    <dbReference type="NCBI Taxonomy" id="160804"/>
    <lineage>
        <taxon>Archaea</taxon>
        <taxon>Methanobacteriati</taxon>
        <taxon>Methanobacteriota</taxon>
        <taxon>Stenosarchaea group</taxon>
        <taxon>Halobacteria</taxon>
        <taxon>Halobacteriales</taxon>
        <taxon>Halobacteriaceae</taxon>
        <taxon>environmental samples</taxon>
    </lineage>
</organism>
<accession>A5YS78</accession>
<proteinExistence type="predicted"/>
<dbReference type="SUPFAM" id="SSF89124">
    <property type="entry name" value="Nop domain"/>
    <property type="match status" value="1"/>
</dbReference>
<dbReference type="GO" id="GO:0031428">
    <property type="term" value="C:box C/D methylation guide snoRNP complex"/>
    <property type="evidence" value="ECO:0007669"/>
    <property type="project" value="InterPro"/>
</dbReference>
<dbReference type="InterPro" id="IPR042239">
    <property type="entry name" value="Nop_C"/>
</dbReference>
<feature type="coiled-coil region" evidence="1">
    <location>
        <begin position="97"/>
        <end position="124"/>
    </location>
</feature>
<protein>
    <submittedName>
        <fullName evidence="3">Probable pre-rRNA-processing protein nop56</fullName>
    </submittedName>
</protein>
<feature type="domain" description="Nop" evidence="2">
    <location>
        <begin position="180"/>
        <end position="294"/>
    </location>
</feature>
<keyword evidence="1" id="KW-0175">Coiled coil</keyword>
<dbReference type="GO" id="GO:0030515">
    <property type="term" value="F:snoRNA binding"/>
    <property type="evidence" value="ECO:0007669"/>
    <property type="project" value="InterPro"/>
</dbReference>
<dbReference type="InterPro" id="IPR002687">
    <property type="entry name" value="Nop_dom"/>
</dbReference>
<name>A5YS78_9EURY</name>
<evidence type="ECO:0000313" key="3">
    <source>
        <dbReference type="EMBL" id="ABQ75835.1"/>
    </source>
</evidence>
<dbReference type="PANTHER" id="PTHR10894:SF0">
    <property type="entry name" value="NUCLEOLAR PROTEIN 56"/>
    <property type="match status" value="1"/>
</dbReference>
<evidence type="ECO:0000256" key="1">
    <source>
        <dbReference type="SAM" id="Coils"/>
    </source>
</evidence>
<dbReference type="PROSITE" id="PS51358">
    <property type="entry name" value="NOP"/>
    <property type="match status" value="1"/>
</dbReference>
<dbReference type="EMBL" id="EF583985">
    <property type="protein sequence ID" value="ABQ75835.1"/>
    <property type="molecule type" value="Genomic_DNA"/>
</dbReference>